<evidence type="ECO:0000313" key="2">
    <source>
        <dbReference type="Proteomes" id="UP001066276"/>
    </source>
</evidence>
<sequence>MGFPDTSSQKEWRGLAFDGCVAFMKPLKASIAEETRPPLSELKRIPCCPPLPGSPCRAFTPAACTQRSAVCGVSSPEWGLKSIYHSEA</sequence>
<organism evidence="1 2">
    <name type="scientific">Pleurodeles waltl</name>
    <name type="common">Iberian ribbed newt</name>
    <dbReference type="NCBI Taxonomy" id="8319"/>
    <lineage>
        <taxon>Eukaryota</taxon>
        <taxon>Metazoa</taxon>
        <taxon>Chordata</taxon>
        <taxon>Craniata</taxon>
        <taxon>Vertebrata</taxon>
        <taxon>Euteleostomi</taxon>
        <taxon>Amphibia</taxon>
        <taxon>Batrachia</taxon>
        <taxon>Caudata</taxon>
        <taxon>Salamandroidea</taxon>
        <taxon>Salamandridae</taxon>
        <taxon>Pleurodelinae</taxon>
        <taxon>Pleurodeles</taxon>
    </lineage>
</organism>
<protein>
    <submittedName>
        <fullName evidence="1">Uncharacterized protein</fullName>
    </submittedName>
</protein>
<dbReference type="EMBL" id="JANPWB010000013">
    <property type="protein sequence ID" value="KAJ1108568.1"/>
    <property type="molecule type" value="Genomic_DNA"/>
</dbReference>
<gene>
    <name evidence="1" type="ORF">NDU88_005944</name>
</gene>
<accession>A0AAV7N5S9</accession>
<reference evidence="1" key="1">
    <citation type="journal article" date="2022" name="bioRxiv">
        <title>Sequencing and chromosome-scale assembly of the giantPleurodeles waltlgenome.</title>
        <authorList>
            <person name="Brown T."/>
            <person name="Elewa A."/>
            <person name="Iarovenko S."/>
            <person name="Subramanian E."/>
            <person name="Araus A.J."/>
            <person name="Petzold A."/>
            <person name="Susuki M."/>
            <person name="Suzuki K.-i.T."/>
            <person name="Hayashi T."/>
            <person name="Toyoda A."/>
            <person name="Oliveira C."/>
            <person name="Osipova E."/>
            <person name="Leigh N.D."/>
            <person name="Simon A."/>
            <person name="Yun M.H."/>
        </authorList>
    </citation>
    <scope>NUCLEOTIDE SEQUENCE</scope>
    <source>
        <strain evidence="1">20211129_DDA</strain>
        <tissue evidence="1">Liver</tissue>
    </source>
</reference>
<dbReference type="AlphaFoldDB" id="A0AAV7N5S9"/>
<keyword evidence="2" id="KW-1185">Reference proteome</keyword>
<name>A0AAV7N5S9_PLEWA</name>
<evidence type="ECO:0000313" key="1">
    <source>
        <dbReference type="EMBL" id="KAJ1108568.1"/>
    </source>
</evidence>
<comment type="caution">
    <text evidence="1">The sequence shown here is derived from an EMBL/GenBank/DDBJ whole genome shotgun (WGS) entry which is preliminary data.</text>
</comment>
<proteinExistence type="predicted"/>
<dbReference type="Proteomes" id="UP001066276">
    <property type="component" value="Chromosome 9"/>
</dbReference>